<organism evidence="2 3">
    <name type="scientific">Trifolium pratense</name>
    <name type="common">Red clover</name>
    <dbReference type="NCBI Taxonomy" id="57577"/>
    <lineage>
        <taxon>Eukaryota</taxon>
        <taxon>Viridiplantae</taxon>
        <taxon>Streptophyta</taxon>
        <taxon>Embryophyta</taxon>
        <taxon>Tracheophyta</taxon>
        <taxon>Spermatophyta</taxon>
        <taxon>Magnoliopsida</taxon>
        <taxon>eudicotyledons</taxon>
        <taxon>Gunneridae</taxon>
        <taxon>Pentapetalae</taxon>
        <taxon>rosids</taxon>
        <taxon>fabids</taxon>
        <taxon>Fabales</taxon>
        <taxon>Fabaceae</taxon>
        <taxon>Papilionoideae</taxon>
        <taxon>50 kb inversion clade</taxon>
        <taxon>NPAAA clade</taxon>
        <taxon>Hologalegina</taxon>
        <taxon>IRL clade</taxon>
        <taxon>Trifolieae</taxon>
        <taxon>Trifolium</taxon>
    </lineage>
</organism>
<protein>
    <submittedName>
        <fullName evidence="2">Uncharacterized protein</fullName>
    </submittedName>
</protein>
<name>A0A2K3KFF5_TRIPR</name>
<dbReference type="AlphaFoldDB" id="A0A2K3KFF5"/>
<feature type="region of interest" description="Disordered" evidence="1">
    <location>
        <begin position="1"/>
        <end position="76"/>
    </location>
</feature>
<feature type="compositionally biased region" description="Polar residues" evidence="1">
    <location>
        <begin position="1"/>
        <end position="12"/>
    </location>
</feature>
<evidence type="ECO:0000313" key="2">
    <source>
        <dbReference type="EMBL" id="PNX65025.1"/>
    </source>
</evidence>
<dbReference type="ExpressionAtlas" id="A0A2K3KFF5">
    <property type="expression patterns" value="baseline"/>
</dbReference>
<feature type="non-terminal residue" evidence="2">
    <location>
        <position position="1"/>
    </location>
</feature>
<dbReference type="Proteomes" id="UP000236291">
    <property type="component" value="Unassembled WGS sequence"/>
</dbReference>
<feature type="compositionally biased region" description="Basic and acidic residues" evidence="1">
    <location>
        <begin position="29"/>
        <end position="41"/>
    </location>
</feature>
<reference evidence="2 3" key="2">
    <citation type="journal article" date="2017" name="Front. Plant Sci.">
        <title>Gene Classification and Mining of Molecular Markers Useful in Red Clover (Trifolium pratense) Breeding.</title>
        <authorList>
            <person name="Istvanek J."/>
            <person name="Dluhosova J."/>
            <person name="Dluhos P."/>
            <person name="Patkova L."/>
            <person name="Nedelnik J."/>
            <person name="Repkova J."/>
        </authorList>
    </citation>
    <scope>NUCLEOTIDE SEQUENCE [LARGE SCALE GENOMIC DNA]</scope>
    <source>
        <strain evidence="3">cv. Tatra</strain>
        <tissue evidence="2">Young leaves</tissue>
    </source>
</reference>
<accession>A0A2K3KFF5</accession>
<proteinExistence type="predicted"/>
<evidence type="ECO:0000313" key="3">
    <source>
        <dbReference type="Proteomes" id="UP000236291"/>
    </source>
</evidence>
<feature type="non-terminal residue" evidence="2">
    <location>
        <position position="98"/>
    </location>
</feature>
<sequence>ALETNVVPSVGTSVAPVTATNVGTSRVPETIHDNATNKDETPVVAKSGNTLVDYSESDESSKSLSEGKGVSDPEVVIMSDNVVGDKHVTKVSDTGVAR</sequence>
<gene>
    <name evidence="2" type="ORF">L195_g062397</name>
</gene>
<reference evidence="2 3" key="1">
    <citation type="journal article" date="2014" name="Am. J. Bot.">
        <title>Genome assembly and annotation for red clover (Trifolium pratense; Fabaceae).</title>
        <authorList>
            <person name="Istvanek J."/>
            <person name="Jaros M."/>
            <person name="Krenek A."/>
            <person name="Repkova J."/>
        </authorList>
    </citation>
    <scope>NUCLEOTIDE SEQUENCE [LARGE SCALE GENOMIC DNA]</scope>
    <source>
        <strain evidence="3">cv. Tatra</strain>
        <tissue evidence="2">Young leaves</tissue>
    </source>
</reference>
<evidence type="ECO:0000256" key="1">
    <source>
        <dbReference type="SAM" id="MobiDB-lite"/>
    </source>
</evidence>
<comment type="caution">
    <text evidence="2">The sequence shown here is derived from an EMBL/GenBank/DDBJ whole genome shotgun (WGS) entry which is preliminary data.</text>
</comment>
<dbReference type="EMBL" id="ASHM01173849">
    <property type="protein sequence ID" value="PNX65025.1"/>
    <property type="molecule type" value="Genomic_DNA"/>
</dbReference>